<proteinExistence type="predicted"/>
<evidence type="ECO:0000313" key="2">
    <source>
        <dbReference type="Proteomes" id="UP000568877"/>
    </source>
</evidence>
<feature type="non-terminal residue" evidence="1">
    <location>
        <position position="47"/>
    </location>
</feature>
<accession>A0A6V8PNS5</accession>
<name>A0A6V8PNS5_9ACTN</name>
<reference evidence="1 2" key="1">
    <citation type="journal article" date="2020" name="Front. Microbiol.">
        <title>Single-cell genomics of novel Actinobacteria with the Wood-Ljungdahl pathway discovered in a serpentinizing system.</title>
        <authorList>
            <person name="Merino N."/>
            <person name="Kawai M."/>
            <person name="Boyd E.S."/>
            <person name="Colman D.R."/>
            <person name="McGlynn S.E."/>
            <person name="Nealson K.H."/>
            <person name="Kurokawa K."/>
            <person name="Hongoh Y."/>
        </authorList>
    </citation>
    <scope>NUCLEOTIDE SEQUENCE [LARGE SCALE GENOMIC DNA]</scope>
    <source>
        <strain evidence="1 2">S42</strain>
    </source>
</reference>
<comment type="caution">
    <text evidence="1">The sequence shown here is derived from an EMBL/GenBank/DDBJ whole genome shotgun (WGS) entry which is preliminary data.</text>
</comment>
<dbReference type="AlphaFoldDB" id="A0A6V8PNS5"/>
<evidence type="ECO:0000313" key="1">
    <source>
        <dbReference type="EMBL" id="GFP33907.1"/>
    </source>
</evidence>
<gene>
    <name evidence="1" type="ORF">HKBW3S42_02246</name>
</gene>
<sequence>MPKYFLETSAFTKRYKSETGSDVVNNLFNNSKDLFYLNLAIIEMRKV</sequence>
<organism evidence="1 2">
    <name type="scientific">Candidatus Hakubella thermalkaliphila</name>
    <dbReference type="NCBI Taxonomy" id="2754717"/>
    <lineage>
        <taxon>Bacteria</taxon>
        <taxon>Bacillati</taxon>
        <taxon>Actinomycetota</taxon>
        <taxon>Actinomycetota incertae sedis</taxon>
        <taxon>Candidatus Hakubellales</taxon>
        <taxon>Candidatus Hakubellaceae</taxon>
        <taxon>Candidatus Hakubella</taxon>
    </lineage>
</organism>
<dbReference type="Proteomes" id="UP000568877">
    <property type="component" value="Unassembled WGS sequence"/>
</dbReference>
<dbReference type="EMBL" id="BLSA01000801">
    <property type="protein sequence ID" value="GFP33907.1"/>
    <property type="molecule type" value="Genomic_DNA"/>
</dbReference>
<protein>
    <submittedName>
        <fullName evidence="1">Uncharacterized protein</fullName>
    </submittedName>
</protein>